<feature type="region of interest" description="Disordered" evidence="1">
    <location>
        <begin position="28"/>
        <end position="48"/>
    </location>
</feature>
<dbReference type="EnsemblMetazoa" id="ASIC006861-RA">
    <property type="protein sequence ID" value="ASIC006861-PA"/>
    <property type="gene ID" value="ASIC006861"/>
</dbReference>
<dbReference type="EMBL" id="KE524984">
    <property type="protein sequence ID" value="KFB39519.1"/>
    <property type="molecule type" value="Genomic_DNA"/>
</dbReference>
<evidence type="ECO:0000313" key="2">
    <source>
        <dbReference type="EMBL" id="KFB39519.1"/>
    </source>
</evidence>
<dbReference type="VEuPathDB" id="VectorBase:ASIS005470"/>
<proteinExistence type="predicted"/>
<feature type="region of interest" description="Disordered" evidence="1">
    <location>
        <begin position="186"/>
        <end position="214"/>
    </location>
</feature>
<accession>A0A084VNH5</accession>
<keyword evidence="4" id="KW-1185">Reference proteome</keyword>
<reference evidence="2 4" key="1">
    <citation type="journal article" date="2014" name="BMC Genomics">
        <title>Genome sequence of Anopheles sinensis provides insight into genetics basis of mosquito competence for malaria parasites.</title>
        <authorList>
            <person name="Zhou D."/>
            <person name="Zhang D."/>
            <person name="Ding G."/>
            <person name="Shi L."/>
            <person name="Hou Q."/>
            <person name="Ye Y."/>
            <person name="Xu Y."/>
            <person name="Zhou H."/>
            <person name="Xiong C."/>
            <person name="Li S."/>
            <person name="Yu J."/>
            <person name="Hong S."/>
            <person name="Yu X."/>
            <person name="Zou P."/>
            <person name="Chen C."/>
            <person name="Chang X."/>
            <person name="Wang W."/>
            <person name="Lv Y."/>
            <person name="Sun Y."/>
            <person name="Ma L."/>
            <person name="Shen B."/>
            <person name="Zhu C."/>
        </authorList>
    </citation>
    <scope>NUCLEOTIDE SEQUENCE [LARGE SCALE GENOMIC DNA]</scope>
</reference>
<evidence type="ECO:0000313" key="4">
    <source>
        <dbReference type="Proteomes" id="UP000030765"/>
    </source>
</evidence>
<organism evidence="2">
    <name type="scientific">Anopheles sinensis</name>
    <name type="common">Mosquito</name>
    <dbReference type="NCBI Taxonomy" id="74873"/>
    <lineage>
        <taxon>Eukaryota</taxon>
        <taxon>Metazoa</taxon>
        <taxon>Ecdysozoa</taxon>
        <taxon>Arthropoda</taxon>
        <taxon>Hexapoda</taxon>
        <taxon>Insecta</taxon>
        <taxon>Pterygota</taxon>
        <taxon>Neoptera</taxon>
        <taxon>Endopterygota</taxon>
        <taxon>Diptera</taxon>
        <taxon>Nematocera</taxon>
        <taxon>Culicoidea</taxon>
        <taxon>Culicidae</taxon>
        <taxon>Anophelinae</taxon>
        <taxon>Anopheles</taxon>
    </lineage>
</organism>
<gene>
    <name evidence="2" type="ORF">ZHAS_00006861</name>
</gene>
<sequence>MQQQLTTTTSTISSNRLFLFRLSRSSAAAGGGNVACRPSTSRRGDPPSVPFRLDFHPRESCHIGGGNSGKPSKLMSRFVCNLWKFTSHVVDLVGRRSAPHTASVLRVSSEAATDGTERHDEATTVSVGVDHSRPRRPGGQQEELRELLLPIERSFSTAGALQAYAPGFDSVSASITSLAMASSSANSSARSVLSRGTNDSGALARRVRRPPRARSIDSATLSLEHGITEQQQQRQQLQWVGRLGEVVPAPDFTVPLTDSGRSSTETNGSVFEAALAPGAPRPNGSFPFPRGNRNGALFRQ</sequence>
<feature type="region of interest" description="Disordered" evidence="1">
    <location>
        <begin position="275"/>
        <end position="300"/>
    </location>
</feature>
<dbReference type="Proteomes" id="UP000030765">
    <property type="component" value="Unassembled WGS sequence"/>
</dbReference>
<dbReference type="EMBL" id="ATLV01014756">
    <property type="status" value="NOT_ANNOTATED_CDS"/>
    <property type="molecule type" value="Genomic_DNA"/>
</dbReference>
<feature type="compositionally biased region" description="Low complexity" evidence="1">
    <location>
        <begin position="186"/>
        <end position="195"/>
    </location>
</feature>
<name>A0A084VNH5_ANOSI</name>
<dbReference type="AlphaFoldDB" id="A0A084VNH5"/>
<protein>
    <submittedName>
        <fullName evidence="2 3">Uncharacterized protein</fullName>
    </submittedName>
</protein>
<dbReference type="VEuPathDB" id="VectorBase:ASIC006861"/>
<evidence type="ECO:0000313" key="3">
    <source>
        <dbReference type="EnsemblMetazoa" id="ASIC006861-PA"/>
    </source>
</evidence>
<feature type="region of interest" description="Disordered" evidence="1">
    <location>
        <begin position="108"/>
        <end position="141"/>
    </location>
</feature>
<reference evidence="3" key="2">
    <citation type="submission" date="2020-05" db="UniProtKB">
        <authorList>
            <consortium name="EnsemblMetazoa"/>
        </authorList>
    </citation>
    <scope>IDENTIFICATION</scope>
</reference>
<evidence type="ECO:0000256" key="1">
    <source>
        <dbReference type="SAM" id="MobiDB-lite"/>
    </source>
</evidence>